<feature type="compositionally biased region" description="Low complexity" evidence="1">
    <location>
        <begin position="82"/>
        <end position="91"/>
    </location>
</feature>
<evidence type="ECO:0000313" key="2">
    <source>
        <dbReference type="EMBL" id="TVU24062.1"/>
    </source>
</evidence>
<organism evidence="2 3">
    <name type="scientific">Eragrostis curvula</name>
    <name type="common">weeping love grass</name>
    <dbReference type="NCBI Taxonomy" id="38414"/>
    <lineage>
        <taxon>Eukaryota</taxon>
        <taxon>Viridiplantae</taxon>
        <taxon>Streptophyta</taxon>
        <taxon>Embryophyta</taxon>
        <taxon>Tracheophyta</taxon>
        <taxon>Spermatophyta</taxon>
        <taxon>Magnoliopsida</taxon>
        <taxon>Liliopsida</taxon>
        <taxon>Poales</taxon>
        <taxon>Poaceae</taxon>
        <taxon>PACMAD clade</taxon>
        <taxon>Chloridoideae</taxon>
        <taxon>Eragrostideae</taxon>
        <taxon>Eragrostidinae</taxon>
        <taxon>Eragrostis</taxon>
    </lineage>
</organism>
<dbReference type="EMBL" id="RWGY01000013">
    <property type="protein sequence ID" value="TVU24062.1"/>
    <property type="molecule type" value="Genomic_DNA"/>
</dbReference>
<comment type="caution">
    <text evidence="2">The sequence shown here is derived from an EMBL/GenBank/DDBJ whole genome shotgun (WGS) entry which is preliminary data.</text>
</comment>
<proteinExistence type="predicted"/>
<dbReference type="AlphaFoldDB" id="A0A5J9UK25"/>
<gene>
    <name evidence="2" type="ORF">EJB05_26457</name>
</gene>
<feature type="compositionally biased region" description="Acidic residues" evidence="1">
    <location>
        <begin position="57"/>
        <end position="72"/>
    </location>
</feature>
<feature type="compositionally biased region" description="Basic and acidic residues" evidence="1">
    <location>
        <begin position="31"/>
        <end position="49"/>
    </location>
</feature>
<reference evidence="2 3" key="1">
    <citation type="journal article" date="2019" name="Sci. Rep.">
        <title>A high-quality genome of Eragrostis curvula grass provides insights into Poaceae evolution and supports new strategies to enhance forage quality.</title>
        <authorList>
            <person name="Carballo J."/>
            <person name="Santos B.A.C.M."/>
            <person name="Zappacosta D."/>
            <person name="Garbus I."/>
            <person name="Selva J.P."/>
            <person name="Gallo C.A."/>
            <person name="Diaz A."/>
            <person name="Albertini E."/>
            <person name="Caccamo M."/>
            <person name="Echenique V."/>
        </authorList>
    </citation>
    <scope>NUCLEOTIDE SEQUENCE [LARGE SCALE GENOMIC DNA]</scope>
    <source>
        <strain evidence="3">cv. Victoria</strain>
        <tissue evidence="2">Leaf</tissue>
    </source>
</reference>
<dbReference type="Proteomes" id="UP000324897">
    <property type="component" value="Chromosome 2"/>
</dbReference>
<keyword evidence="3" id="KW-1185">Reference proteome</keyword>
<accession>A0A5J9UK25</accession>
<protein>
    <submittedName>
        <fullName evidence="2">Uncharacterized protein</fullName>
    </submittedName>
</protein>
<sequence length="387" mass="42775">MGGIAGKRPRVATLPGASDDAASPPRRLRRERAVEDGARSPDAMRRKDGVFVGGAGIDEEPVSAGTESDDEAVSVATETGDEAVSASSSLGSEEEEEAANYFSAEELFLLSEVDDFSSGFDCYRQDVSSNRSNAELAASTSNMVKAAFSSTIDAQNTHWTGKEGQITYGNDPQCMEKGMDLPGKKPPERQIKDQGPLAKEAYKDARKAEAEVHKLYESARNVKVSISKKNKVELMQSSIDDRKLLSQQKGKTCEINASSLPYLYTKPSVRGFRRPQKKKGFDLVMWRGKLAMPSCSRTGNSSIDRMNEILFELYQKVDRLLKKDDVASTLVQFGYLSEVDHKKDLKDALCMLRRSAHTIRVMILDLGMLPLLEPVEFWGPKLPEYKV</sequence>
<dbReference type="Gramene" id="TVU24062">
    <property type="protein sequence ID" value="TVU24062"/>
    <property type="gene ID" value="EJB05_26457"/>
</dbReference>
<feature type="region of interest" description="Disordered" evidence="1">
    <location>
        <begin position="1"/>
        <end position="98"/>
    </location>
</feature>
<name>A0A5J9UK25_9POAL</name>
<evidence type="ECO:0000256" key="1">
    <source>
        <dbReference type="SAM" id="MobiDB-lite"/>
    </source>
</evidence>
<evidence type="ECO:0000313" key="3">
    <source>
        <dbReference type="Proteomes" id="UP000324897"/>
    </source>
</evidence>